<keyword evidence="8" id="KW-0862">Zinc</keyword>
<keyword evidence="6" id="KW-0479">Metal-binding</keyword>
<dbReference type="Gene3D" id="3.30.2010.10">
    <property type="entry name" value="Metalloproteases ('zincins'), catalytic domain"/>
    <property type="match status" value="1"/>
</dbReference>
<dbReference type="CDD" id="cd07328">
    <property type="entry name" value="M48_Ste24p_like"/>
    <property type="match status" value="1"/>
</dbReference>
<dbReference type="Proteomes" id="UP001207654">
    <property type="component" value="Unassembled WGS sequence"/>
</dbReference>
<dbReference type="PANTHER" id="PTHR43221:SF1">
    <property type="entry name" value="PROTEASE HTPX"/>
    <property type="match status" value="1"/>
</dbReference>
<keyword evidence="5 12" id="KW-0812">Transmembrane</keyword>
<evidence type="ECO:0000256" key="12">
    <source>
        <dbReference type="SAM" id="Phobius"/>
    </source>
</evidence>
<dbReference type="Pfam" id="PF01435">
    <property type="entry name" value="Peptidase_M48"/>
    <property type="match status" value="1"/>
</dbReference>
<evidence type="ECO:0000256" key="1">
    <source>
        <dbReference type="ARBA" id="ARBA00001947"/>
    </source>
</evidence>
<feature type="transmembrane region" description="Helical" evidence="12">
    <location>
        <begin position="140"/>
        <end position="157"/>
    </location>
</feature>
<evidence type="ECO:0000256" key="8">
    <source>
        <dbReference type="ARBA" id="ARBA00022833"/>
    </source>
</evidence>
<keyword evidence="11 12" id="KW-0472">Membrane</keyword>
<sequence>MTTIRLRVFAFLLLLPLGLTLLPTLQLYRVHVSRDEQRELTLRAQQAQERLRSEGVAADPRAEGRLTRDTEKLQELVAGNERLAEREVLAWLGLGVALAAFVVGCGLLLRIRRDSRRAQASFETLLATLGPGWRAVSRGVLLHVALMFGAMVAMGLYEVSWSWSHFASVGWVPLVFLLPLWGAIIATCRLMLRSARSLGPLPPLSLELLGRVLPADVAPGLWRWVRQIAERVGAPMPDHVVVGLSQGFFVTSAPVCVLPRRQELSGRTLYLPLTFLSVLSRDEAASIVGHELGHFAMQDTERGVQLSVTHRRMQQGIERLAAQEEEAPSLFNLPALWTSIVFLEQLDRAYFHFSREHELRADAIGARVKGPEACAAALLRVTALAEHVDRALEASQLEAGVNAVDALVEALQMHPIELPEEILDHTLAHPIDTHPPTRVRIEALSVPLDAVLIQRAVRRPSASDTSWFQSLLDSPSRAA</sequence>
<evidence type="ECO:0000256" key="7">
    <source>
        <dbReference type="ARBA" id="ARBA00022801"/>
    </source>
</evidence>
<keyword evidence="4" id="KW-0645">Protease</keyword>
<name>A0ABT4ABD6_9BACT</name>
<comment type="cofactor">
    <cofactor evidence="1">
        <name>Zn(2+)</name>
        <dbReference type="ChEBI" id="CHEBI:29105"/>
    </cofactor>
</comment>
<comment type="caution">
    <text evidence="14">The sequence shown here is derived from an EMBL/GenBank/DDBJ whole genome shotgun (WGS) entry which is preliminary data.</text>
</comment>
<organism evidence="14 15">
    <name type="scientific">Archangium lansingense</name>
    <dbReference type="NCBI Taxonomy" id="2995310"/>
    <lineage>
        <taxon>Bacteria</taxon>
        <taxon>Pseudomonadati</taxon>
        <taxon>Myxococcota</taxon>
        <taxon>Myxococcia</taxon>
        <taxon>Myxococcales</taxon>
        <taxon>Cystobacterineae</taxon>
        <taxon>Archangiaceae</taxon>
        <taxon>Archangium</taxon>
    </lineage>
</organism>
<keyword evidence="7" id="KW-0378">Hydrolase</keyword>
<keyword evidence="10" id="KW-0482">Metalloprotease</keyword>
<evidence type="ECO:0000256" key="5">
    <source>
        <dbReference type="ARBA" id="ARBA00022692"/>
    </source>
</evidence>
<evidence type="ECO:0000256" key="10">
    <source>
        <dbReference type="ARBA" id="ARBA00023049"/>
    </source>
</evidence>
<feature type="domain" description="Peptidase M48" evidence="13">
    <location>
        <begin position="272"/>
        <end position="445"/>
    </location>
</feature>
<dbReference type="InterPro" id="IPR050083">
    <property type="entry name" value="HtpX_protease"/>
</dbReference>
<feature type="transmembrane region" description="Helical" evidence="12">
    <location>
        <begin position="169"/>
        <end position="192"/>
    </location>
</feature>
<evidence type="ECO:0000313" key="15">
    <source>
        <dbReference type="Proteomes" id="UP001207654"/>
    </source>
</evidence>
<proteinExistence type="predicted"/>
<keyword evidence="3" id="KW-1003">Cell membrane</keyword>
<dbReference type="RefSeq" id="WP_267537708.1">
    <property type="nucleotide sequence ID" value="NZ_JAPNKA010000001.1"/>
</dbReference>
<evidence type="ECO:0000256" key="2">
    <source>
        <dbReference type="ARBA" id="ARBA00004651"/>
    </source>
</evidence>
<feature type="transmembrane region" description="Helical" evidence="12">
    <location>
        <begin position="88"/>
        <end position="109"/>
    </location>
</feature>
<dbReference type="PANTHER" id="PTHR43221">
    <property type="entry name" value="PROTEASE HTPX"/>
    <property type="match status" value="1"/>
</dbReference>
<reference evidence="14 15" key="1">
    <citation type="submission" date="2022-11" db="EMBL/GenBank/DDBJ databases">
        <title>Minimal conservation of predation-associated metabolite biosynthetic gene clusters underscores biosynthetic potential of Myxococcota including descriptions for ten novel species: Archangium lansinium sp. nov., Myxococcus landrumus sp. nov., Nannocystis bai.</title>
        <authorList>
            <person name="Ahearne A."/>
            <person name="Stevens C."/>
            <person name="Phillips K."/>
        </authorList>
    </citation>
    <scope>NUCLEOTIDE SEQUENCE [LARGE SCALE GENOMIC DNA]</scope>
    <source>
        <strain evidence="14 15">MIWBW</strain>
    </source>
</reference>
<evidence type="ECO:0000256" key="9">
    <source>
        <dbReference type="ARBA" id="ARBA00022989"/>
    </source>
</evidence>
<gene>
    <name evidence="14" type="ORF">OV287_31265</name>
</gene>
<evidence type="ECO:0000256" key="11">
    <source>
        <dbReference type="ARBA" id="ARBA00023136"/>
    </source>
</evidence>
<evidence type="ECO:0000313" key="14">
    <source>
        <dbReference type="EMBL" id="MCY1078950.1"/>
    </source>
</evidence>
<comment type="subcellular location">
    <subcellularLocation>
        <location evidence="2">Cell membrane</location>
        <topology evidence="2">Multi-pass membrane protein</topology>
    </subcellularLocation>
</comment>
<evidence type="ECO:0000259" key="13">
    <source>
        <dbReference type="Pfam" id="PF01435"/>
    </source>
</evidence>
<evidence type="ECO:0000256" key="6">
    <source>
        <dbReference type="ARBA" id="ARBA00022723"/>
    </source>
</evidence>
<dbReference type="InterPro" id="IPR001915">
    <property type="entry name" value="Peptidase_M48"/>
</dbReference>
<keyword evidence="15" id="KW-1185">Reference proteome</keyword>
<protein>
    <submittedName>
        <fullName evidence="14">M48 family metallopeptidase</fullName>
    </submittedName>
</protein>
<keyword evidence="9 12" id="KW-1133">Transmembrane helix</keyword>
<dbReference type="EMBL" id="JAPNKA010000001">
    <property type="protein sequence ID" value="MCY1078950.1"/>
    <property type="molecule type" value="Genomic_DNA"/>
</dbReference>
<evidence type="ECO:0000256" key="4">
    <source>
        <dbReference type="ARBA" id="ARBA00022670"/>
    </source>
</evidence>
<accession>A0ABT4ABD6</accession>
<evidence type="ECO:0000256" key="3">
    <source>
        <dbReference type="ARBA" id="ARBA00022475"/>
    </source>
</evidence>